<organism evidence="2 3">
    <name type="scientific">Aeromonas caviae</name>
    <name type="common">Aeromonas punctata</name>
    <dbReference type="NCBI Taxonomy" id="648"/>
    <lineage>
        <taxon>Bacteria</taxon>
        <taxon>Pseudomonadati</taxon>
        <taxon>Pseudomonadota</taxon>
        <taxon>Gammaproteobacteria</taxon>
        <taxon>Aeromonadales</taxon>
        <taxon>Aeromonadaceae</taxon>
        <taxon>Aeromonas</taxon>
    </lineage>
</organism>
<evidence type="ECO:0000256" key="1">
    <source>
        <dbReference type="SAM" id="Phobius"/>
    </source>
</evidence>
<feature type="transmembrane region" description="Helical" evidence="1">
    <location>
        <begin position="19"/>
        <end position="37"/>
    </location>
</feature>
<evidence type="ECO:0000313" key="2">
    <source>
        <dbReference type="EMBL" id="BBQ32329.1"/>
    </source>
</evidence>
<reference evidence="2 3" key="1">
    <citation type="submission" date="2019-12" db="EMBL/GenBank/DDBJ databases">
        <title>complete genome sequences of Aeromonas caviae str. WP2-W18-ESBL-01 isolated from wastewater treatment plant effluent.</title>
        <authorList>
            <person name="Sekizuka T."/>
            <person name="Itokawa K."/>
            <person name="Yatsu K."/>
            <person name="Inamine Y."/>
            <person name="Kuroda M."/>
        </authorList>
    </citation>
    <scope>NUCLEOTIDE SEQUENCE [LARGE SCALE GENOMIC DNA]</scope>
    <source>
        <strain evidence="2 3">WP2-W18-ESBL-01</strain>
    </source>
</reference>
<keyword evidence="1" id="KW-0812">Transmembrane</keyword>
<feature type="transmembrane region" description="Helical" evidence="1">
    <location>
        <begin position="43"/>
        <end position="61"/>
    </location>
</feature>
<dbReference type="Proteomes" id="UP000515756">
    <property type="component" value="Chromosome"/>
</dbReference>
<protein>
    <submittedName>
        <fullName evidence="2">Uncharacterized protein</fullName>
    </submittedName>
</protein>
<dbReference type="EMBL" id="AP021927">
    <property type="protein sequence ID" value="BBQ32329.1"/>
    <property type="molecule type" value="Genomic_DNA"/>
</dbReference>
<sequence length="74" mass="8159">MTIFAENYNAREIHSTLKISSALAFLVMIVCIGFIFFSPISLIILVPALIGSFGVVAANGIQMNQLKRNYNTHN</sequence>
<keyword evidence="1" id="KW-0472">Membrane</keyword>
<name>A0A6S4TU98_AERCA</name>
<proteinExistence type="predicted"/>
<gene>
    <name evidence="2" type="ORF">WP2W18E01_39110</name>
</gene>
<evidence type="ECO:0000313" key="3">
    <source>
        <dbReference type="Proteomes" id="UP000515756"/>
    </source>
</evidence>
<accession>A0A6S4TU98</accession>
<keyword evidence="1" id="KW-1133">Transmembrane helix</keyword>
<dbReference type="AlphaFoldDB" id="A0A6S4TU98"/>